<dbReference type="EC" id="3.4.21.-" evidence="3"/>
<protein>
    <submittedName>
        <fullName evidence="3">Trypsin-like serine protease</fullName>
        <ecNumber evidence="3">3.4.21.-</ecNumber>
    </submittedName>
</protein>
<dbReference type="GO" id="GO:0006508">
    <property type="term" value="P:proteolysis"/>
    <property type="evidence" value="ECO:0007669"/>
    <property type="project" value="UniProtKB-KW"/>
</dbReference>
<dbReference type="PANTHER" id="PTHR24260:SF136">
    <property type="entry name" value="GH08193P-RELATED"/>
    <property type="match status" value="1"/>
</dbReference>
<keyword evidence="3" id="KW-0378">Hydrolase</keyword>
<keyword evidence="4" id="KW-1185">Reference proteome</keyword>
<dbReference type="SUPFAM" id="SSF50494">
    <property type="entry name" value="Trypsin-like serine proteases"/>
    <property type="match status" value="1"/>
</dbReference>
<dbReference type="SMART" id="SM00020">
    <property type="entry name" value="Tryp_SPc"/>
    <property type="match status" value="1"/>
</dbReference>
<dbReference type="InterPro" id="IPR018114">
    <property type="entry name" value="TRYPSIN_HIS"/>
</dbReference>
<dbReference type="RefSeq" id="WP_252855616.1">
    <property type="nucleotide sequence ID" value="NZ_JAMXLR010000092.1"/>
</dbReference>
<sequence>MPIARIINGQPTDDFAAVGIVGTANSGGFCTGTLISARHVLTAAHCAQFIEGETTGTFTLGDRTYTTVKVDIHSGFDPLSFENDIAVLELSEAVGDIEPMEIFRGTPLVGDMLTIVGFGAGGTAEGGTNGTFGTKQVGVTTIDEVDDLFIYWNYDDASESNTAPGDSGGPGFIQVAGEMYIACTTSGGTKQDASLGDMAFNARVDAFTAWIDAIVLVEDPTDDGVDDDTDDEPDDGVDDGNDDGTDDGTDEGVDDGADEETTDDSPCHREPVRQALREIVAEILSFMASDSFVSFLQDLAAQLRGETMTE</sequence>
<organism evidence="3 4">
    <name type="scientific">Aeoliella straminimaris</name>
    <dbReference type="NCBI Taxonomy" id="2954799"/>
    <lineage>
        <taxon>Bacteria</taxon>
        <taxon>Pseudomonadati</taxon>
        <taxon>Planctomycetota</taxon>
        <taxon>Planctomycetia</taxon>
        <taxon>Pirellulales</taxon>
        <taxon>Lacipirellulaceae</taxon>
        <taxon>Aeoliella</taxon>
    </lineage>
</organism>
<feature type="region of interest" description="Disordered" evidence="1">
    <location>
        <begin position="220"/>
        <end position="270"/>
    </location>
</feature>
<dbReference type="InterPro" id="IPR001254">
    <property type="entry name" value="Trypsin_dom"/>
</dbReference>
<evidence type="ECO:0000313" key="4">
    <source>
        <dbReference type="Proteomes" id="UP001155241"/>
    </source>
</evidence>
<dbReference type="PANTHER" id="PTHR24260">
    <property type="match status" value="1"/>
</dbReference>
<dbReference type="InterPro" id="IPR043504">
    <property type="entry name" value="Peptidase_S1_PA_chymotrypsin"/>
</dbReference>
<evidence type="ECO:0000259" key="2">
    <source>
        <dbReference type="PROSITE" id="PS50240"/>
    </source>
</evidence>
<dbReference type="PROSITE" id="PS00134">
    <property type="entry name" value="TRYPSIN_HIS"/>
    <property type="match status" value="1"/>
</dbReference>
<dbReference type="InterPro" id="IPR001314">
    <property type="entry name" value="Peptidase_S1A"/>
</dbReference>
<name>A0A9X2FJM7_9BACT</name>
<proteinExistence type="predicted"/>
<dbReference type="InterPro" id="IPR051333">
    <property type="entry name" value="CLIP_Serine_Protease"/>
</dbReference>
<reference evidence="3" key="1">
    <citation type="submission" date="2022-06" db="EMBL/GenBank/DDBJ databases">
        <title>Aeoliella straminimaris, a novel planctomycete from sediments.</title>
        <authorList>
            <person name="Vitorino I.R."/>
            <person name="Lage O.M."/>
        </authorList>
    </citation>
    <scope>NUCLEOTIDE SEQUENCE</scope>
    <source>
        <strain evidence="3">ICT_H6.2</strain>
    </source>
</reference>
<dbReference type="EMBL" id="JAMXLR010000092">
    <property type="protein sequence ID" value="MCO6047506.1"/>
    <property type="molecule type" value="Genomic_DNA"/>
</dbReference>
<dbReference type="PRINTS" id="PR00722">
    <property type="entry name" value="CHYMOTRYPSIN"/>
</dbReference>
<dbReference type="GO" id="GO:0004252">
    <property type="term" value="F:serine-type endopeptidase activity"/>
    <property type="evidence" value="ECO:0007669"/>
    <property type="project" value="InterPro"/>
</dbReference>
<feature type="domain" description="Peptidase S1" evidence="2">
    <location>
        <begin position="6"/>
        <end position="216"/>
    </location>
</feature>
<dbReference type="Proteomes" id="UP001155241">
    <property type="component" value="Unassembled WGS sequence"/>
</dbReference>
<evidence type="ECO:0000256" key="1">
    <source>
        <dbReference type="SAM" id="MobiDB-lite"/>
    </source>
</evidence>
<gene>
    <name evidence="3" type="ORF">NG895_26685</name>
</gene>
<accession>A0A9X2FJM7</accession>
<dbReference type="Pfam" id="PF00089">
    <property type="entry name" value="Trypsin"/>
    <property type="match status" value="1"/>
</dbReference>
<comment type="caution">
    <text evidence="3">The sequence shown here is derived from an EMBL/GenBank/DDBJ whole genome shotgun (WGS) entry which is preliminary data.</text>
</comment>
<dbReference type="InterPro" id="IPR009003">
    <property type="entry name" value="Peptidase_S1_PA"/>
</dbReference>
<dbReference type="Gene3D" id="2.40.10.10">
    <property type="entry name" value="Trypsin-like serine proteases"/>
    <property type="match status" value="1"/>
</dbReference>
<dbReference type="AlphaFoldDB" id="A0A9X2FJM7"/>
<evidence type="ECO:0000313" key="3">
    <source>
        <dbReference type="EMBL" id="MCO6047506.1"/>
    </source>
</evidence>
<keyword evidence="3" id="KW-0645">Protease</keyword>
<dbReference type="PROSITE" id="PS50240">
    <property type="entry name" value="TRYPSIN_DOM"/>
    <property type="match status" value="1"/>
</dbReference>
<feature type="compositionally biased region" description="Acidic residues" evidence="1">
    <location>
        <begin position="220"/>
        <end position="263"/>
    </location>
</feature>